<dbReference type="EMBL" id="RBXX01000002">
    <property type="protein sequence ID" value="RKT89242.1"/>
    <property type="molecule type" value="Genomic_DNA"/>
</dbReference>
<sequence>MTRYADIPKPIRSGIVVVDPERGTPQRIIVLQFNPDALERSVSPQTAGGEGDGGGGGSGGGDKNEALRLKGPAQETWKITAELDATDQLDVAAPHGIHPQLATLEMLVQPTTAKLREATRLSKNGAIEISPIEMPLTLFTWGSKRVVPVRLTEMSVNESAFDVDLNPIRASLSLGMKLLTVSDLPAGHRGAELYMAHLAQKERMAGVAAQGSFGAMGLGNRDIGLGR</sequence>
<evidence type="ECO:0000313" key="2">
    <source>
        <dbReference type="EMBL" id="RKT89242.1"/>
    </source>
</evidence>
<evidence type="ECO:0000313" key="3">
    <source>
        <dbReference type="Proteomes" id="UP000270697"/>
    </source>
</evidence>
<feature type="compositionally biased region" description="Gly residues" evidence="1">
    <location>
        <begin position="48"/>
        <end position="61"/>
    </location>
</feature>
<comment type="caution">
    <text evidence="2">The sequence shown here is derived from an EMBL/GenBank/DDBJ whole genome shotgun (WGS) entry which is preliminary data.</text>
</comment>
<organism evidence="2 3">
    <name type="scientific">Saccharopolyspora antimicrobica</name>
    <dbReference type="NCBI Taxonomy" id="455193"/>
    <lineage>
        <taxon>Bacteria</taxon>
        <taxon>Bacillati</taxon>
        <taxon>Actinomycetota</taxon>
        <taxon>Actinomycetes</taxon>
        <taxon>Pseudonocardiales</taxon>
        <taxon>Pseudonocardiaceae</taxon>
        <taxon>Saccharopolyspora</taxon>
    </lineage>
</organism>
<reference evidence="2 3" key="1">
    <citation type="submission" date="2018-10" db="EMBL/GenBank/DDBJ databases">
        <title>Sequencing the genomes of 1000 actinobacteria strains.</title>
        <authorList>
            <person name="Klenk H.-P."/>
        </authorList>
    </citation>
    <scope>NUCLEOTIDE SEQUENCE [LARGE SCALE GENOMIC DNA]</scope>
    <source>
        <strain evidence="2 3">DSM 45119</strain>
    </source>
</reference>
<proteinExistence type="predicted"/>
<name>A0ABX9TQ58_9PSEU</name>
<protein>
    <submittedName>
        <fullName evidence="2">Uncharacterized protein</fullName>
    </submittedName>
</protein>
<evidence type="ECO:0000256" key="1">
    <source>
        <dbReference type="SAM" id="MobiDB-lite"/>
    </source>
</evidence>
<accession>A0ABX9TQ58</accession>
<keyword evidence="3" id="KW-1185">Reference proteome</keyword>
<dbReference type="Proteomes" id="UP000270697">
    <property type="component" value="Unassembled WGS sequence"/>
</dbReference>
<feature type="region of interest" description="Disordered" evidence="1">
    <location>
        <begin position="41"/>
        <end position="66"/>
    </location>
</feature>
<gene>
    <name evidence="2" type="ORF">ATL45_7696</name>
</gene>